<dbReference type="Gene3D" id="1.10.10.690">
    <property type="entry name" value="YidB-like"/>
    <property type="match status" value="1"/>
</dbReference>
<organism evidence="2 3">
    <name type="scientific">Faunimonas pinastri</name>
    <dbReference type="NCBI Taxonomy" id="1855383"/>
    <lineage>
        <taxon>Bacteria</taxon>
        <taxon>Pseudomonadati</taxon>
        <taxon>Pseudomonadota</taxon>
        <taxon>Alphaproteobacteria</taxon>
        <taxon>Hyphomicrobiales</taxon>
        <taxon>Afifellaceae</taxon>
        <taxon>Faunimonas</taxon>
    </lineage>
</organism>
<dbReference type="InterPro" id="IPR045372">
    <property type="entry name" value="YidB"/>
</dbReference>
<dbReference type="OrthoDB" id="9795283at2"/>
<dbReference type="SUPFAM" id="SSF140804">
    <property type="entry name" value="YidB-like"/>
    <property type="match status" value="1"/>
</dbReference>
<dbReference type="STRING" id="1855383.SAMN05216548_11647"/>
<name>A0A1H9NJZ1_9HYPH</name>
<evidence type="ECO:0000313" key="2">
    <source>
        <dbReference type="EMBL" id="SER36256.1"/>
    </source>
</evidence>
<feature type="compositionally biased region" description="Low complexity" evidence="1">
    <location>
        <begin position="26"/>
        <end position="39"/>
    </location>
</feature>
<dbReference type="RefSeq" id="WP_143062038.1">
    <property type="nucleotide sequence ID" value="NZ_FOFG01000016.1"/>
</dbReference>
<gene>
    <name evidence="2" type="ORF">SAMN05216548_11647</name>
</gene>
<dbReference type="InterPro" id="IPR027405">
    <property type="entry name" value="YidB-like"/>
</dbReference>
<protein>
    <submittedName>
        <fullName evidence="2">Uncharacterized conserved protein YidB, DUF937 family</fullName>
    </submittedName>
</protein>
<sequence>MGFLDDVIGSALNRSGLGQSTGYDTAGQSQAQGQAQAPGQAGGSGMSSQLVKLLLAMFAARAAGGQGGLGGLGGLLGGLGNQGASAQPGGGLGGGLGGALGGGGGGGLGSILGQVLNGSGGMSGPVIAGGLGGLLQQLQQSGHGDVANSWIGNGENRQLEPAQLNDALGSDTVDELSRQTGVPHQEVLSELSRMLPHVVDGMTPQGKVPDEAQASQWI</sequence>
<evidence type="ECO:0000256" key="1">
    <source>
        <dbReference type="SAM" id="MobiDB-lite"/>
    </source>
</evidence>
<reference evidence="2 3" key="1">
    <citation type="submission" date="2016-10" db="EMBL/GenBank/DDBJ databases">
        <authorList>
            <person name="de Groot N.N."/>
        </authorList>
    </citation>
    <scope>NUCLEOTIDE SEQUENCE [LARGE SCALE GENOMIC DNA]</scope>
    <source>
        <strain evidence="2 3">A52C2</strain>
    </source>
</reference>
<keyword evidence="3" id="KW-1185">Reference proteome</keyword>
<accession>A0A1H9NJZ1</accession>
<proteinExistence type="predicted"/>
<evidence type="ECO:0000313" key="3">
    <source>
        <dbReference type="Proteomes" id="UP000199647"/>
    </source>
</evidence>
<feature type="region of interest" description="Disordered" evidence="1">
    <location>
        <begin position="19"/>
        <end position="43"/>
    </location>
</feature>
<dbReference type="AlphaFoldDB" id="A0A1H9NJZ1"/>
<dbReference type="EMBL" id="FOFG01000016">
    <property type="protein sequence ID" value="SER36256.1"/>
    <property type="molecule type" value="Genomic_DNA"/>
</dbReference>
<dbReference type="Proteomes" id="UP000199647">
    <property type="component" value="Unassembled WGS sequence"/>
</dbReference>
<dbReference type="Pfam" id="PF20159">
    <property type="entry name" value="YidB"/>
    <property type="match status" value="1"/>
</dbReference>